<dbReference type="Proteomes" id="UP000604475">
    <property type="component" value="Unassembled WGS sequence"/>
</dbReference>
<name>A0A937REE3_9ACTN</name>
<comment type="caution">
    <text evidence="2">The sequence shown here is derived from an EMBL/GenBank/DDBJ whole genome shotgun (WGS) entry which is preliminary data.</text>
</comment>
<dbReference type="Gene3D" id="3.30.200.20">
    <property type="entry name" value="Phosphorylase Kinase, domain 1"/>
    <property type="match status" value="1"/>
</dbReference>
<dbReference type="Pfam" id="PF01636">
    <property type="entry name" value="APH"/>
    <property type="match status" value="1"/>
</dbReference>
<dbReference type="PANTHER" id="PTHR21310">
    <property type="entry name" value="AMINOGLYCOSIDE PHOSPHOTRANSFERASE-RELATED-RELATED"/>
    <property type="match status" value="1"/>
</dbReference>
<dbReference type="Gene3D" id="3.90.1200.10">
    <property type="match status" value="1"/>
</dbReference>
<dbReference type="EMBL" id="JAEACQ010000252">
    <property type="protein sequence ID" value="MBL7630573.1"/>
    <property type="molecule type" value="Genomic_DNA"/>
</dbReference>
<evidence type="ECO:0000313" key="3">
    <source>
        <dbReference type="Proteomes" id="UP000604475"/>
    </source>
</evidence>
<feature type="domain" description="Aminoglycoside phosphotransferase" evidence="1">
    <location>
        <begin position="22"/>
        <end position="267"/>
    </location>
</feature>
<protein>
    <submittedName>
        <fullName evidence="2">Phosphotransferase family protein</fullName>
    </submittedName>
</protein>
<dbReference type="PANTHER" id="PTHR21310:SF40">
    <property type="entry name" value="AMINOGLYCOSIDE PHOSPHOTRANSFERASE DOMAIN-CONTAINING PROTEIN-RELATED"/>
    <property type="match status" value="1"/>
</dbReference>
<dbReference type="InterPro" id="IPR041726">
    <property type="entry name" value="ACAD10_11_N"/>
</dbReference>
<dbReference type="CDD" id="cd05154">
    <property type="entry name" value="ACAD10_11_N-like"/>
    <property type="match status" value="1"/>
</dbReference>
<dbReference type="InterPro" id="IPR051678">
    <property type="entry name" value="AGP_Transferase"/>
</dbReference>
<reference evidence="2" key="1">
    <citation type="submission" date="2020-12" db="EMBL/GenBank/DDBJ databases">
        <title>Genomic characterization of non-nitrogen-fixing Frankia strains.</title>
        <authorList>
            <person name="Carlos-Shanley C."/>
            <person name="Guerra T."/>
            <person name="Hahn D."/>
        </authorList>
    </citation>
    <scope>NUCLEOTIDE SEQUENCE</scope>
    <source>
        <strain evidence="2">CN6</strain>
    </source>
</reference>
<proteinExistence type="predicted"/>
<dbReference type="RefSeq" id="WP_203003452.1">
    <property type="nucleotide sequence ID" value="NZ_JADWYU010000248.1"/>
</dbReference>
<keyword evidence="3" id="KW-1185">Reference proteome</keyword>
<organism evidence="2 3">
    <name type="scientific">Frankia nepalensis</name>
    <dbReference type="NCBI Taxonomy" id="1836974"/>
    <lineage>
        <taxon>Bacteria</taxon>
        <taxon>Bacillati</taxon>
        <taxon>Actinomycetota</taxon>
        <taxon>Actinomycetes</taxon>
        <taxon>Frankiales</taxon>
        <taxon>Frankiaceae</taxon>
        <taxon>Frankia</taxon>
    </lineage>
</organism>
<evidence type="ECO:0000313" key="2">
    <source>
        <dbReference type="EMBL" id="MBL7630573.1"/>
    </source>
</evidence>
<evidence type="ECO:0000259" key="1">
    <source>
        <dbReference type="Pfam" id="PF01636"/>
    </source>
</evidence>
<dbReference type="AlphaFoldDB" id="A0A937REE3"/>
<dbReference type="InterPro" id="IPR002575">
    <property type="entry name" value="Aminoglycoside_PTrfase"/>
</dbReference>
<dbReference type="SUPFAM" id="SSF56112">
    <property type="entry name" value="Protein kinase-like (PK-like)"/>
    <property type="match status" value="1"/>
</dbReference>
<sequence length="326" mass="34734">MAGRDIEFNLLTDRLAPAGVRDVRALAGGASSLTYAGSIGARRVVVKVAPPGVAPVRNRDVLRQARVLRALAPTAVAVPEVVWEDPGDPPEVPPLFVMSFVEGTSLEPLFDRGDGREPAAVVAERLRAAARALAVLHRLDPGALGLAAEPLVSPGVEVDRWCRPLETVDAALVPGWAAVAAALRAGEPPALAPALVHGDFRLGNLLADGPDVTAVVDWEIWSVGDPRTDLGWFLVNADAATYRRATAYTGLLPGPDDLAAAYARALGRDVPDLAWFQALACFKSAATWSLIVKHNRRAAEPDPALEEMAATLPHLLERARHFLDRR</sequence>
<accession>A0A937REE3</accession>
<dbReference type="InterPro" id="IPR011009">
    <property type="entry name" value="Kinase-like_dom_sf"/>
</dbReference>
<gene>
    <name evidence="2" type="ORF">I7412_26110</name>
</gene>